<dbReference type="EMBL" id="BAAAEN010000002">
    <property type="protein sequence ID" value="GAA0493544.1"/>
    <property type="molecule type" value="Genomic_DNA"/>
</dbReference>
<feature type="region of interest" description="Disordered" evidence="1">
    <location>
        <begin position="43"/>
        <end position="69"/>
    </location>
</feature>
<name>A0ABP3L6W8_9BURK</name>
<feature type="compositionally biased region" description="Polar residues" evidence="1">
    <location>
        <begin position="43"/>
        <end position="53"/>
    </location>
</feature>
<keyword evidence="2" id="KW-0812">Transmembrane</keyword>
<evidence type="ECO:0008006" key="5">
    <source>
        <dbReference type="Google" id="ProtNLM"/>
    </source>
</evidence>
<protein>
    <recommendedName>
        <fullName evidence="5">Haemolysin XhlA</fullName>
    </recommendedName>
</protein>
<sequence length="127" mass="13675">MDATPDYSQAQASRAIDLQVHPTARQSPGASLTIITASTGTGAYQRSVPTGDSGTLVIDTPTRPPDDAGMQSELARLKASVEYIQGDLKEIKTDIRQVRGDVRTQLYWVIGGFAALLIVLAKGFKWI</sequence>
<keyword evidence="4" id="KW-1185">Reference proteome</keyword>
<proteinExistence type="predicted"/>
<comment type="caution">
    <text evidence="3">The sequence shown here is derived from an EMBL/GenBank/DDBJ whole genome shotgun (WGS) entry which is preliminary data.</text>
</comment>
<evidence type="ECO:0000313" key="3">
    <source>
        <dbReference type="EMBL" id="GAA0493544.1"/>
    </source>
</evidence>
<feature type="transmembrane region" description="Helical" evidence="2">
    <location>
        <begin position="106"/>
        <end position="124"/>
    </location>
</feature>
<organism evidence="3 4">
    <name type="scientific">Pigmentiphaga daeguensis</name>
    <dbReference type="NCBI Taxonomy" id="414049"/>
    <lineage>
        <taxon>Bacteria</taxon>
        <taxon>Pseudomonadati</taxon>
        <taxon>Pseudomonadota</taxon>
        <taxon>Betaproteobacteria</taxon>
        <taxon>Burkholderiales</taxon>
        <taxon>Alcaligenaceae</taxon>
        <taxon>Pigmentiphaga</taxon>
    </lineage>
</organism>
<dbReference type="RefSeq" id="WP_343927137.1">
    <property type="nucleotide sequence ID" value="NZ_BAAAEN010000002.1"/>
</dbReference>
<keyword evidence="2" id="KW-1133">Transmembrane helix</keyword>
<accession>A0ABP3L6W8</accession>
<keyword evidence="2" id="KW-0472">Membrane</keyword>
<evidence type="ECO:0000256" key="2">
    <source>
        <dbReference type="SAM" id="Phobius"/>
    </source>
</evidence>
<evidence type="ECO:0000256" key="1">
    <source>
        <dbReference type="SAM" id="MobiDB-lite"/>
    </source>
</evidence>
<gene>
    <name evidence="3" type="ORF">GCM10009097_06740</name>
</gene>
<reference evidence="4" key="1">
    <citation type="journal article" date="2019" name="Int. J. Syst. Evol. Microbiol.">
        <title>The Global Catalogue of Microorganisms (GCM) 10K type strain sequencing project: providing services to taxonomists for standard genome sequencing and annotation.</title>
        <authorList>
            <consortium name="The Broad Institute Genomics Platform"/>
            <consortium name="The Broad Institute Genome Sequencing Center for Infectious Disease"/>
            <person name="Wu L."/>
            <person name="Ma J."/>
        </authorList>
    </citation>
    <scope>NUCLEOTIDE SEQUENCE [LARGE SCALE GENOMIC DNA]</scope>
    <source>
        <strain evidence="4">JCM 14330</strain>
    </source>
</reference>
<evidence type="ECO:0000313" key="4">
    <source>
        <dbReference type="Proteomes" id="UP001501706"/>
    </source>
</evidence>
<dbReference type="Proteomes" id="UP001501706">
    <property type="component" value="Unassembled WGS sequence"/>
</dbReference>